<keyword evidence="8" id="KW-0838">Vasoactive</keyword>
<evidence type="ECO:0000256" key="3">
    <source>
        <dbReference type="ARBA" id="ARBA00022525"/>
    </source>
</evidence>
<keyword evidence="3" id="KW-0964">Secreted</keyword>
<dbReference type="SUPFAM" id="SSF54403">
    <property type="entry name" value="Cystatin/monellin"/>
    <property type="match status" value="3"/>
</dbReference>
<keyword evidence="9" id="KW-1015">Disulfide bond</keyword>
<dbReference type="PROSITE" id="PS00287">
    <property type="entry name" value="CYSTATIN"/>
    <property type="match status" value="2"/>
</dbReference>
<evidence type="ECO:0000313" key="14">
    <source>
        <dbReference type="Proteomes" id="UP000694393"/>
    </source>
</evidence>
<dbReference type="Gene3D" id="3.10.450.10">
    <property type="match status" value="3"/>
</dbReference>
<dbReference type="CDD" id="cd00042">
    <property type="entry name" value="CY"/>
    <property type="match status" value="3"/>
</dbReference>
<dbReference type="InterPro" id="IPR000010">
    <property type="entry name" value="Cystatin_dom"/>
</dbReference>
<dbReference type="GO" id="GO:0042311">
    <property type="term" value="P:vasodilation"/>
    <property type="evidence" value="ECO:0007669"/>
    <property type="project" value="UniProtKB-KW"/>
</dbReference>
<dbReference type="Ensembl" id="ENSPCET00000004506.1">
    <property type="protein sequence ID" value="ENSPCEP00000004359.1"/>
    <property type="gene ID" value="ENSPCEG00000003520.1"/>
</dbReference>
<reference evidence="13" key="2">
    <citation type="submission" date="2025-09" db="UniProtKB">
        <authorList>
            <consortium name="Ensembl"/>
        </authorList>
    </citation>
    <scope>IDENTIFICATION</scope>
</reference>
<evidence type="ECO:0000256" key="1">
    <source>
        <dbReference type="ARBA" id="ARBA00004239"/>
    </source>
</evidence>
<dbReference type="PROSITE" id="PS51647">
    <property type="entry name" value="CYSTATIN_KININOGEN"/>
    <property type="match status" value="3"/>
</dbReference>
<evidence type="ECO:0000256" key="5">
    <source>
        <dbReference type="ARBA" id="ARBA00022704"/>
    </source>
</evidence>
<evidence type="ECO:0000256" key="8">
    <source>
        <dbReference type="ARBA" id="ARBA00022858"/>
    </source>
</evidence>
<keyword evidence="10" id="KW-0325">Glycoprotein</keyword>
<comment type="subcellular location">
    <subcellularLocation>
        <location evidence="1">Secreted</location>
        <location evidence="1">Extracellular space</location>
    </subcellularLocation>
</comment>
<evidence type="ECO:0000256" key="9">
    <source>
        <dbReference type="ARBA" id="ARBA00023157"/>
    </source>
</evidence>
<sequence>MKLFTVLVLCCSFFSSSTSPLPTQDADCDDPDVFKAVEIALRKYNADKTDGNQFALYMVMEAKRTTGPGKHFFVKYRIRESSCAVGGDKLWQDCDYRASSEAESGECTAHVYIDKAEDINNVTQECKIVPVEGRVTVSHAECLGCYHPIPGNSLQLLPILRYAIRVFNKETDQPSLFEVGEIIKATRQVVAGWNYAIEYEVKETNCSKDNFEDLSPACKPIFGGRVALCEAKAYVDLQNTIVDVAQRCKFPVVETVSPPTSVCAGCPRPIPTNSTELEEPLRASLKKYNEDSNDDFYYKAEAITHATVQVVAGKNYNITFQIRKTNCSKSAVTQLNEDCQAEPDSKPLQCTAQVYVVPWLKTIYPEVNCVMTVLQHWILQPGTYKSLNSAVTSSEPTQRGTIKPNMYSSQPFKSLKLRWRPASHSEITATSANKDRLALFSPPHKSLQCSLTCSSGGNPCSSFYLSSSSRSMATRGNPLHLSLSFSSFSS</sequence>
<evidence type="ECO:0000256" key="10">
    <source>
        <dbReference type="ARBA" id="ARBA00023180"/>
    </source>
</evidence>
<dbReference type="FunFam" id="3.10.450.10:FF:000002">
    <property type="entry name" value="Kininogen 1"/>
    <property type="match status" value="2"/>
</dbReference>
<keyword evidence="7" id="KW-0677">Repeat</keyword>
<dbReference type="SMART" id="SM00043">
    <property type="entry name" value="CY"/>
    <property type="match status" value="3"/>
</dbReference>
<evidence type="ECO:0000256" key="2">
    <source>
        <dbReference type="ARBA" id="ARBA00022429"/>
    </source>
</evidence>
<feature type="chain" id="PRO_5034481432" evidence="11">
    <location>
        <begin position="19"/>
        <end position="490"/>
    </location>
</feature>
<dbReference type="InterPro" id="IPR018073">
    <property type="entry name" value="Prot_inh_cystat_CS"/>
</dbReference>
<dbReference type="Proteomes" id="UP000694393">
    <property type="component" value="Unplaced"/>
</dbReference>
<reference evidence="13" key="1">
    <citation type="submission" date="2025-08" db="UniProtKB">
        <authorList>
            <consortium name="Ensembl"/>
        </authorList>
    </citation>
    <scope>IDENTIFICATION</scope>
</reference>
<keyword evidence="2" id="KW-0840">Vasodilator</keyword>
<name>A0A8C8REF8_9SAUR</name>
<protein>
    <submittedName>
        <fullName evidence="13">Kininogen 1</fullName>
    </submittedName>
</protein>
<dbReference type="GO" id="GO:0072562">
    <property type="term" value="C:blood microparticle"/>
    <property type="evidence" value="ECO:0007669"/>
    <property type="project" value="TreeGrafter"/>
</dbReference>
<keyword evidence="14" id="KW-1185">Reference proteome</keyword>
<evidence type="ECO:0000256" key="7">
    <source>
        <dbReference type="ARBA" id="ARBA00022737"/>
    </source>
</evidence>
<dbReference type="Pfam" id="PF00031">
    <property type="entry name" value="Cystatin"/>
    <property type="match status" value="3"/>
</dbReference>
<evidence type="ECO:0000313" key="13">
    <source>
        <dbReference type="Ensembl" id="ENSPCEP00000004359.1"/>
    </source>
</evidence>
<dbReference type="GO" id="GO:0030195">
    <property type="term" value="P:negative regulation of blood coagulation"/>
    <property type="evidence" value="ECO:0007669"/>
    <property type="project" value="TreeGrafter"/>
</dbReference>
<dbReference type="PANTHER" id="PTHR13814">
    <property type="entry name" value="FETUIN"/>
    <property type="match status" value="1"/>
</dbReference>
<dbReference type="InterPro" id="IPR027358">
    <property type="entry name" value="Kininogen-type_cystatin_dom"/>
</dbReference>
<evidence type="ECO:0000256" key="11">
    <source>
        <dbReference type="SAM" id="SignalP"/>
    </source>
</evidence>
<dbReference type="InterPro" id="IPR050735">
    <property type="entry name" value="Kininogen_Fetuin_HRG"/>
</dbReference>
<feature type="signal peptide" evidence="11">
    <location>
        <begin position="1"/>
        <end position="18"/>
    </location>
</feature>
<keyword evidence="4" id="KW-0646">Protease inhibitor</keyword>
<proteinExistence type="predicted"/>
<evidence type="ECO:0000256" key="4">
    <source>
        <dbReference type="ARBA" id="ARBA00022690"/>
    </source>
</evidence>
<evidence type="ECO:0000259" key="12">
    <source>
        <dbReference type="PROSITE" id="PS51647"/>
    </source>
</evidence>
<dbReference type="PANTHER" id="PTHR13814:SF12">
    <property type="entry name" value="KININOGEN-1"/>
    <property type="match status" value="1"/>
</dbReference>
<dbReference type="GO" id="GO:0004869">
    <property type="term" value="F:cysteine-type endopeptidase inhibitor activity"/>
    <property type="evidence" value="ECO:0007669"/>
    <property type="project" value="UniProtKB-KW"/>
</dbReference>
<dbReference type="InterPro" id="IPR046350">
    <property type="entry name" value="Cystatin_sf"/>
</dbReference>
<keyword evidence="5" id="KW-0789">Thiol protease inhibitor</keyword>
<evidence type="ECO:0000256" key="6">
    <source>
        <dbReference type="ARBA" id="ARBA00022729"/>
    </source>
</evidence>
<accession>A0A8C8REF8</accession>
<keyword evidence="6 11" id="KW-0732">Signal</keyword>
<organism evidence="13 14">
    <name type="scientific">Pelusios castaneus</name>
    <name type="common">West African mud turtle</name>
    <dbReference type="NCBI Taxonomy" id="367368"/>
    <lineage>
        <taxon>Eukaryota</taxon>
        <taxon>Metazoa</taxon>
        <taxon>Chordata</taxon>
        <taxon>Craniata</taxon>
        <taxon>Vertebrata</taxon>
        <taxon>Euteleostomi</taxon>
        <taxon>Archelosauria</taxon>
        <taxon>Testudinata</taxon>
        <taxon>Testudines</taxon>
        <taxon>Pleurodira</taxon>
        <taxon>Pelomedusidae</taxon>
        <taxon>Pelusios</taxon>
    </lineage>
</organism>
<dbReference type="AlphaFoldDB" id="A0A8C8REF8"/>
<feature type="domain" description="Cystatin kininogen-type" evidence="12">
    <location>
        <begin position="28"/>
        <end position="132"/>
    </location>
</feature>
<feature type="domain" description="Cystatin kininogen-type" evidence="12">
    <location>
        <begin position="151"/>
        <end position="253"/>
    </location>
</feature>
<feature type="domain" description="Cystatin kininogen-type" evidence="12">
    <location>
        <begin position="272"/>
        <end position="375"/>
    </location>
</feature>
<dbReference type="GO" id="GO:0007204">
    <property type="term" value="P:positive regulation of cytosolic calcium ion concentration"/>
    <property type="evidence" value="ECO:0007669"/>
    <property type="project" value="TreeGrafter"/>
</dbReference>